<evidence type="ECO:0000256" key="5">
    <source>
        <dbReference type="ARBA" id="ARBA00022741"/>
    </source>
</evidence>
<dbReference type="SUPFAM" id="SSF52374">
    <property type="entry name" value="Nucleotidylyl transferase"/>
    <property type="match status" value="1"/>
</dbReference>
<name>A0A286U322_9BACT</name>
<dbReference type="InterPro" id="IPR002300">
    <property type="entry name" value="aa-tRNA-synth_Ia"/>
</dbReference>
<dbReference type="InterPro" id="IPR002303">
    <property type="entry name" value="Valyl-tRNA_ligase"/>
</dbReference>
<dbReference type="InterPro" id="IPR001412">
    <property type="entry name" value="aa-tRNA-synth_I_CS"/>
</dbReference>
<evidence type="ECO:0000259" key="13">
    <source>
        <dbReference type="Pfam" id="PF08264"/>
    </source>
</evidence>
<dbReference type="InterPro" id="IPR019499">
    <property type="entry name" value="Val-tRNA_synth_tRNA-bd"/>
</dbReference>
<dbReference type="CDD" id="cd00817">
    <property type="entry name" value="ValRS_core"/>
    <property type="match status" value="1"/>
</dbReference>
<dbReference type="FunFam" id="3.40.50.620:FF:000032">
    <property type="entry name" value="Valine--tRNA ligase"/>
    <property type="match status" value="1"/>
</dbReference>
<dbReference type="InterPro" id="IPR037118">
    <property type="entry name" value="Val-tRNA_synth_C_sf"/>
</dbReference>
<reference evidence="15 16" key="1">
    <citation type="journal article" date="2017" name="Environ. Microbiol. Rep.">
        <title>Genetic diversity of marine anaerobic ammonium-oxidizing bacteria as revealed by genomic and proteomic analyses of 'Candidatus Scalindua japonica'.</title>
        <authorList>
            <person name="Oshiki M."/>
            <person name="Mizuto K."/>
            <person name="Kimura Z."/>
            <person name="Kindaichi T."/>
            <person name="Satoh H."/>
            <person name="Okabe S."/>
        </authorList>
    </citation>
    <scope>NUCLEOTIDE SEQUENCE [LARGE SCALE GENOMIC DNA]</scope>
    <source>
        <strain evidence="16">husup-a2</strain>
    </source>
</reference>
<dbReference type="EC" id="6.1.1.9" evidence="11"/>
<dbReference type="GO" id="GO:0005829">
    <property type="term" value="C:cytosol"/>
    <property type="evidence" value="ECO:0007669"/>
    <property type="project" value="TreeGrafter"/>
</dbReference>
<dbReference type="SUPFAM" id="SSF50677">
    <property type="entry name" value="ValRS/IleRS/LeuRS editing domain"/>
    <property type="match status" value="1"/>
</dbReference>
<comment type="subunit">
    <text evidence="2 11">Monomer.</text>
</comment>
<feature type="binding site" evidence="11">
    <location>
        <position position="531"/>
    </location>
    <ligand>
        <name>ATP</name>
        <dbReference type="ChEBI" id="CHEBI:30616"/>
    </ligand>
</feature>
<evidence type="ECO:0000256" key="6">
    <source>
        <dbReference type="ARBA" id="ARBA00022840"/>
    </source>
</evidence>
<dbReference type="NCBIfam" id="NF004349">
    <property type="entry name" value="PRK05729.1"/>
    <property type="match status" value="1"/>
</dbReference>
<sequence>MKMETEIPTKYNPKEIEDKWYRYWEEGNFFHCEPGPDKKPYTIVIPPPNVTGVLHMGHALNNILQDILIRWRRMQGFNTLWMPGTDHAGIATQNVVERKLAKKGTNRHELGREKFIEEVWKWKKEYGSEILKQLRKLGSSCDWERERFTMDEGLSKAVKEAFVKLYEKGFIYKGKYITNWCPRCLTAISDDEVEHEDHEGYLWYIRYPFRDAPHLFVNIATTRPETLLGDVAVAVNPEDERYKDMIGEMLVLPVVGREIPIIADEAVDPKFGTGAVKVTPAHDPNDFEIGRRHNLDHVIIMNEDGSIRGDADNYIGMDRYECREALVEELKQEKHIVKVEPHSHSVGHCYRCRTVIEPYLSDQWFVKMKPLAEAAIKAQKSGNLSFYPERWTKVYMSWLENVRDWCISRQIWWGHRIPAWQCESCDEINITREAPEKCSKCGHDTLIQETDVLDTWFSSALWPFSTMGWPEETEELKYYYPTSTLVTDRGIIYFWVARMVMMGLEIRNQVPFSNVYVHGTILDDLGRKMSKSLGNGIDPLLMIDQYGADAVRTSIIMLTVEGQDVKLNENRFEMGRNFINKVWNAARFAMMNLEPDGFSDTQVTEDDYHFEDIWIISRLHSVTEICTNYLENYRFNETIRALYEFIWNDFCDWYLEIIKPRLYNTDNTVSRMAAQKALVYVLNDTLHLLHPFAPFMTEEIWQHLKSMVAQNSAISVGSMKNESLMICQWPKKGAAKIDKNVLETMPLLQDLVRAVRNIRSNMNIPNKKSLNALISVRDNEVKTRLDNHQNFIIQMANLDGMETGIDLEKPESSASEVVNDIQIFVPLKGLIDKDAEKEKQQEHLNKANVHLEIVRKKLFNENFVKNAPAHIVNAERDKEAELLGQIIKIKSILQDLDKDD</sequence>
<keyword evidence="16" id="KW-1185">Reference proteome</keyword>
<comment type="domain">
    <text evidence="11">The C-terminal coiled-coil domain is crucial for aminoacylation activity.</text>
</comment>
<dbReference type="Gene3D" id="1.10.287.380">
    <property type="entry name" value="Valyl-tRNA synthetase, C-terminal domain"/>
    <property type="match status" value="1"/>
</dbReference>
<evidence type="ECO:0000256" key="3">
    <source>
        <dbReference type="ARBA" id="ARBA00022490"/>
    </source>
</evidence>
<dbReference type="Pfam" id="PF00133">
    <property type="entry name" value="tRNA-synt_1"/>
    <property type="match status" value="1"/>
</dbReference>
<comment type="subcellular location">
    <subcellularLocation>
        <location evidence="1 11">Cytoplasm</location>
    </subcellularLocation>
</comment>
<evidence type="ECO:0000259" key="12">
    <source>
        <dbReference type="Pfam" id="PF00133"/>
    </source>
</evidence>
<dbReference type="PANTHER" id="PTHR11946">
    <property type="entry name" value="VALYL-TRNA SYNTHETASES"/>
    <property type="match status" value="1"/>
</dbReference>
<dbReference type="InterPro" id="IPR014729">
    <property type="entry name" value="Rossmann-like_a/b/a_fold"/>
</dbReference>
<dbReference type="InterPro" id="IPR013155">
    <property type="entry name" value="M/V/L/I-tRNA-synth_anticd-bd"/>
</dbReference>
<comment type="caution">
    <text evidence="15">The sequence shown here is derived from an EMBL/GenBank/DDBJ whole genome shotgun (WGS) entry which is preliminary data.</text>
</comment>
<accession>A0A286U322</accession>
<evidence type="ECO:0000256" key="8">
    <source>
        <dbReference type="ARBA" id="ARBA00023054"/>
    </source>
</evidence>
<dbReference type="Gene3D" id="1.10.730.10">
    <property type="entry name" value="Isoleucyl-tRNA Synthetase, Domain 1"/>
    <property type="match status" value="1"/>
</dbReference>
<dbReference type="Gene3D" id="3.40.50.620">
    <property type="entry name" value="HUPs"/>
    <property type="match status" value="2"/>
</dbReference>
<dbReference type="CDD" id="cd07962">
    <property type="entry name" value="Anticodon_Ia_Val"/>
    <property type="match status" value="1"/>
</dbReference>
<comment type="function">
    <text evidence="11">Catalyzes the attachment of valine to tRNA(Val). As ValRS can inadvertently accommodate and process structurally similar amino acids such as threonine, to avoid such errors, it has a 'posttransfer' editing activity that hydrolyzes mischarged Thr-tRNA(Val) in a tRNA-dependent manner.</text>
</comment>
<dbReference type="Pfam" id="PF08264">
    <property type="entry name" value="Anticodon_1"/>
    <property type="match status" value="1"/>
</dbReference>
<evidence type="ECO:0000256" key="9">
    <source>
        <dbReference type="ARBA" id="ARBA00023146"/>
    </source>
</evidence>
<dbReference type="SUPFAM" id="SSF46589">
    <property type="entry name" value="tRNA-binding arm"/>
    <property type="match status" value="1"/>
</dbReference>
<dbReference type="InterPro" id="IPR009008">
    <property type="entry name" value="Val/Leu/Ile-tRNA-synth_edit"/>
</dbReference>
<evidence type="ECO:0000256" key="1">
    <source>
        <dbReference type="ARBA" id="ARBA00004496"/>
    </source>
</evidence>
<keyword evidence="3 11" id="KW-0963">Cytoplasm</keyword>
<dbReference type="InterPro" id="IPR033705">
    <property type="entry name" value="Anticodon_Ia_Val"/>
</dbReference>
<feature type="domain" description="Aminoacyl-tRNA synthetase class Ia" evidence="12">
    <location>
        <begin position="19"/>
        <end position="567"/>
    </location>
</feature>
<dbReference type="SUPFAM" id="SSF47323">
    <property type="entry name" value="Anticodon-binding domain of a subclass of class I aminoacyl-tRNA synthetases"/>
    <property type="match status" value="1"/>
</dbReference>
<dbReference type="FunFam" id="3.40.50.620:FF:000098">
    <property type="entry name" value="Valine--tRNA ligase"/>
    <property type="match status" value="1"/>
</dbReference>
<dbReference type="PANTHER" id="PTHR11946:SF93">
    <property type="entry name" value="VALINE--TRNA LIGASE, CHLOROPLASTIC_MITOCHONDRIAL 2"/>
    <property type="match status" value="1"/>
</dbReference>
<dbReference type="Proteomes" id="UP000218542">
    <property type="component" value="Unassembled WGS sequence"/>
</dbReference>
<feature type="domain" description="Methionyl/Valyl/Leucyl/Isoleucyl-tRNA synthetase anticodon-binding" evidence="13">
    <location>
        <begin position="612"/>
        <end position="772"/>
    </location>
</feature>
<gene>
    <name evidence="11" type="primary">valS</name>
    <name evidence="15" type="ORF">SCALIN_C34_0022</name>
</gene>
<dbReference type="FunFam" id="3.90.740.10:FF:000005">
    <property type="entry name" value="Valine--tRNA ligase, mitochondrial"/>
    <property type="match status" value="1"/>
</dbReference>
<dbReference type="NCBIfam" id="TIGR00422">
    <property type="entry name" value="valS"/>
    <property type="match status" value="1"/>
</dbReference>
<evidence type="ECO:0000256" key="10">
    <source>
        <dbReference type="ARBA" id="ARBA00047552"/>
    </source>
</evidence>
<dbReference type="HAMAP" id="MF_02004">
    <property type="entry name" value="Val_tRNA_synth_type1"/>
    <property type="match status" value="1"/>
</dbReference>
<dbReference type="PRINTS" id="PR00986">
    <property type="entry name" value="TRNASYNTHVAL"/>
</dbReference>
<evidence type="ECO:0000256" key="7">
    <source>
        <dbReference type="ARBA" id="ARBA00022917"/>
    </source>
</evidence>
<comment type="similarity">
    <text evidence="11">Belongs to the class-I aminoacyl-tRNA synthetase family. ValS type 1 subfamily.</text>
</comment>
<dbReference type="GO" id="GO:0005524">
    <property type="term" value="F:ATP binding"/>
    <property type="evidence" value="ECO:0007669"/>
    <property type="project" value="UniProtKB-UniRule"/>
</dbReference>
<keyword evidence="6 11" id="KW-0067">ATP-binding</keyword>
<dbReference type="GO" id="GO:0004832">
    <property type="term" value="F:valine-tRNA ligase activity"/>
    <property type="evidence" value="ECO:0007669"/>
    <property type="project" value="UniProtKB-UniRule"/>
</dbReference>
<organism evidence="15 16">
    <name type="scientific">Candidatus Scalindua japonica</name>
    <dbReference type="NCBI Taxonomy" id="1284222"/>
    <lineage>
        <taxon>Bacteria</taxon>
        <taxon>Pseudomonadati</taxon>
        <taxon>Planctomycetota</taxon>
        <taxon>Candidatus Brocadiia</taxon>
        <taxon>Candidatus Brocadiales</taxon>
        <taxon>Candidatus Scalinduaceae</taxon>
        <taxon>Candidatus Scalindua</taxon>
    </lineage>
</organism>
<comment type="domain">
    <text evidence="11">ValRS has two distinct active sites: one for aminoacylation and one for editing. The misactivated threonine is translocated from the active site to the editing site.</text>
</comment>
<feature type="short sequence motif" description="'KMSKS' region" evidence="11">
    <location>
        <begin position="528"/>
        <end position="532"/>
    </location>
</feature>
<evidence type="ECO:0000256" key="2">
    <source>
        <dbReference type="ARBA" id="ARBA00011245"/>
    </source>
</evidence>
<keyword evidence="5 11" id="KW-0547">Nucleotide-binding</keyword>
<proteinExistence type="inferred from homology"/>
<dbReference type="Gene3D" id="3.90.740.10">
    <property type="entry name" value="Valyl/Leucyl/Isoleucyl-tRNA synthetase, editing domain"/>
    <property type="match status" value="1"/>
</dbReference>
<keyword evidence="8 11" id="KW-0175">Coiled coil</keyword>
<dbReference type="InterPro" id="IPR010978">
    <property type="entry name" value="tRNA-bd_arm"/>
</dbReference>
<evidence type="ECO:0000259" key="14">
    <source>
        <dbReference type="Pfam" id="PF10458"/>
    </source>
</evidence>
<dbReference type="EMBL" id="BAOS01000034">
    <property type="protein sequence ID" value="GAX62471.1"/>
    <property type="molecule type" value="Genomic_DNA"/>
</dbReference>
<keyword evidence="9 11" id="KW-0030">Aminoacyl-tRNA synthetase</keyword>
<evidence type="ECO:0000256" key="11">
    <source>
        <dbReference type="HAMAP-Rule" id="MF_02004"/>
    </source>
</evidence>
<dbReference type="InterPro" id="IPR009080">
    <property type="entry name" value="tRNAsynth_Ia_anticodon-bd"/>
</dbReference>
<dbReference type="PROSITE" id="PS00178">
    <property type="entry name" value="AA_TRNA_LIGASE_I"/>
    <property type="match status" value="1"/>
</dbReference>
<evidence type="ECO:0000313" key="15">
    <source>
        <dbReference type="EMBL" id="GAX62471.1"/>
    </source>
</evidence>
<dbReference type="GO" id="GO:0002161">
    <property type="term" value="F:aminoacyl-tRNA deacylase activity"/>
    <property type="evidence" value="ECO:0007669"/>
    <property type="project" value="InterPro"/>
</dbReference>
<feature type="short sequence motif" description="'HIGH' region" evidence="11">
    <location>
        <begin position="48"/>
        <end position="58"/>
    </location>
</feature>
<evidence type="ECO:0000313" key="16">
    <source>
        <dbReference type="Proteomes" id="UP000218542"/>
    </source>
</evidence>
<evidence type="ECO:0000256" key="4">
    <source>
        <dbReference type="ARBA" id="ARBA00022598"/>
    </source>
</evidence>
<protein>
    <recommendedName>
        <fullName evidence="11">Valine--tRNA ligase</fullName>
        <ecNumber evidence="11">6.1.1.9</ecNumber>
    </recommendedName>
    <alternativeName>
        <fullName evidence="11">Valyl-tRNA synthetase</fullName>
        <shortName evidence="11">ValRS</shortName>
    </alternativeName>
</protein>
<dbReference type="GO" id="GO:0006438">
    <property type="term" value="P:valyl-tRNA aminoacylation"/>
    <property type="evidence" value="ECO:0007669"/>
    <property type="project" value="UniProtKB-UniRule"/>
</dbReference>
<comment type="catalytic activity">
    <reaction evidence="10 11">
        <text>tRNA(Val) + L-valine + ATP = L-valyl-tRNA(Val) + AMP + diphosphate</text>
        <dbReference type="Rhea" id="RHEA:10704"/>
        <dbReference type="Rhea" id="RHEA-COMP:9672"/>
        <dbReference type="Rhea" id="RHEA-COMP:9708"/>
        <dbReference type="ChEBI" id="CHEBI:30616"/>
        <dbReference type="ChEBI" id="CHEBI:33019"/>
        <dbReference type="ChEBI" id="CHEBI:57762"/>
        <dbReference type="ChEBI" id="CHEBI:78442"/>
        <dbReference type="ChEBI" id="CHEBI:78537"/>
        <dbReference type="ChEBI" id="CHEBI:456215"/>
        <dbReference type="EC" id="6.1.1.9"/>
    </reaction>
</comment>
<keyword evidence="7 11" id="KW-0648">Protein biosynthesis</keyword>
<dbReference type="Pfam" id="PF10458">
    <property type="entry name" value="Val_tRNA-synt_C"/>
    <property type="match status" value="1"/>
</dbReference>
<dbReference type="FunFam" id="1.10.730.10:FF:000014">
    <property type="entry name" value="Valine--tRNA ligase"/>
    <property type="match status" value="1"/>
</dbReference>
<feature type="domain" description="Valyl-tRNA synthetase tRNA-binding arm" evidence="14">
    <location>
        <begin position="834"/>
        <end position="896"/>
    </location>
</feature>
<dbReference type="AlphaFoldDB" id="A0A286U322"/>
<keyword evidence="4 11" id="KW-0436">Ligase</keyword>